<evidence type="ECO:0000313" key="2">
    <source>
        <dbReference type="EMBL" id="RAY15925.1"/>
    </source>
</evidence>
<dbReference type="OrthoDB" id="3267263at2"/>
<evidence type="ECO:0008006" key="4">
    <source>
        <dbReference type="Google" id="ProtNLM"/>
    </source>
</evidence>
<proteinExistence type="predicted"/>
<evidence type="ECO:0000313" key="3">
    <source>
        <dbReference type="Proteomes" id="UP000251891"/>
    </source>
</evidence>
<comment type="caution">
    <text evidence="2">The sequence shown here is derived from an EMBL/GenBank/DDBJ whole genome shotgun (WGS) entry which is preliminary data.</text>
</comment>
<evidence type="ECO:0000256" key="1">
    <source>
        <dbReference type="SAM" id="Phobius"/>
    </source>
</evidence>
<dbReference type="Proteomes" id="UP000251891">
    <property type="component" value="Unassembled WGS sequence"/>
</dbReference>
<keyword evidence="1" id="KW-1133">Transmembrane helix</keyword>
<organism evidence="2 3">
    <name type="scientific">Actinomadura craniellae</name>
    <dbReference type="NCBI Taxonomy" id="2231787"/>
    <lineage>
        <taxon>Bacteria</taxon>
        <taxon>Bacillati</taxon>
        <taxon>Actinomycetota</taxon>
        <taxon>Actinomycetes</taxon>
        <taxon>Streptosporangiales</taxon>
        <taxon>Thermomonosporaceae</taxon>
        <taxon>Actinomadura</taxon>
    </lineage>
</organism>
<dbReference type="AlphaFoldDB" id="A0A365HA03"/>
<keyword evidence="1" id="KW-0812">Transmembrane</keyword>
<reference evidence="2 3" key="1">
    <citation type="submission" date="2018-06" db="EMBL/GenBank/DDBJ databases">
        <title>Actinomadura craniellae sp. nov. isolated from marine sponge Craniella sp.</title>
        <authorList>
            <person name="Li L."/>
            <person name="Xu Q.H."/>
            <person name="Lin H.W."/>
            <person name="Lu Y.H."/>
        </authorList>
    </citation>
    <scope>NUCLEOTIDE SEQUENCE [LARGE SCALE GENOMIC DNA]</scope>
    <source>
        <strain evidence="2 3">LHW63021</strain>
    </source>
</reference>
<accession>A0A365HA03</accession>
<feature type="transmembrane region" description="Helical" evidence="1">
    <location>
        <begin position="72"/>
        <end position="98"/>
    </location>
</feature>
<protein>
    <recommendedName>
        <fullName evidence="4">DoxX family membrane protein</fullName>
    </recommendedName>
</protein>
<keyword evidence="3" id="KW-1185">Reference proteome</keyword>
<keyword evidence="1" id="KW-0472">Membrane</keyword>
<gene>
    <name evidence="2" type="ORF">DPM19_09240</name>
</gene>
<name>A0A365HA03_9ACTN</name>
<dbReference type="EMBL" id="QLYX01000003">
    <property type="protein sequence ID" value="RAY15925.1"/>
    <property type="molecule type" value="Genomic_DNA"/>
</dbReference>
<sequence length="140" mass="14840">MRLTARPHQIPARLVAGMFILNSGLSKQGADEETAGGLHGMAAGTYPFLGQLEPRRFTELLSRTEMALGTALLIPVIPSLPVGLALTAFSAGLVGLYLRTPGMRVAGSLRPSQQGILLAKDVWLVGIGTSLVLEEILQHD</sequence>
<dbReference type="RefSeq" id="WP_111864798.1">
    <property type="nucleotide sequence ID" value="NZ_QLYX01000003.1"/>
</dbReference>